<evidence type="ECO:0000259" key="2">
    <source>
        <dbReference type="Pfam" id="PF03412"/>
    </source>
</evidence>
<dbReference type="AlphaFoldDB" id="A0A858RL98"/>
<evidence type="ECO:0000256" key="1">
    <source>
        <dbReference type="SAM" id="SignalP"/>
    </source>
</evidence>
<name>A0A858RL98_9BACT</name>
<reference evidence="3 4" key="1">
    <citation type="submission" date="2020-04" db="EMBL/GenBank/DDBJ databases">
        <title>Luteolibacter sp. G-1-1-1 isolated from soil.</title>
        <authorList>
            <person name="Dahal R.H."/>
        </authorList>
    </citation>
    <scope>NUCLEOTIDE SEQUENCE [LARGE SCALE GENOMIC DNA]</scope>
    <source>
        <strain evidence="3 4">G-1-1-1</strain>
    </source>
</reference>
<sequence>MKTLAALTAALLALPSFAADEDDKKDKKELVSLDEVVFDEGLWAKPLQDIKGPEEELSETDKQRVEKAKEKGVTIRFREEGFSWLSGAKDGLRARPGEFKLLDETVGEVVMRGTADGTPVDATISVYNRGDDGEISSSEFDKRMTMWKGKLDKKLEVRATPRAQEGAVAMSGWVWKKGDTAVALEGSINKKEKRVEFIRLRMASLSKAKNEQKGVGRRGSFAANVKKDSDGFTWIDGVPMVDQGEKGYCVVASIERVTRYFGADMDQHEMAQLANTSDRGTSGDAMEKAFQKVTGKVHLRTLKHIEFDMKQMEKDIRGYNRIAKQKNVKTFDMDPDEYMIDPRYFWQSVNKDAFREMKRSQPTYDHFKRKIKEYVDQGIPLCWTLYLGMFKEKDIPQVGGGHMRLIIGYNFDSPNEEEHKIYYTDSWGEGHEKKTMRTDEAFCMTMAMYSMVPNK</sequence>
<keyword evidence="4" id="KW-1185">Reference proteome</keyword>
<accession>A0A858RL98</accession>
<gene>
    <name evidence="3" type="ORF">HHL09_15630</name>
</gene>
<feature type="chain" id="PRO_5032698830" description="Peptidase C39 domain-containing protein" evidence="1">
    <location>
        <begin position="19"/>
        <end position="455"/>
    </location>
</feature>
<dbReference type="Gene3D" id="3.90.70.10">
    <property type="entry name" value="Cysteine proteinases"/>
    <property type="match status" value="1"/>
</dbReference>
<organism evidence="3 4">
    <name type="scientific">Luteolibacter luteus</name>
    <dbReference type="NCBI Taxonomy" id="2728835"/>
    <lineage>
        <taxon>Bacteria</taxon>
        <taxon>Pseudomonadati</taxon>
        <taxon>Verrucomicrobiota</taxon>
        <taxon>Verrucomicrobiia</taxon>
        <taxon>Verrucomicrobiales</taxon>
        <taxon>Verrucomicrobiaceae</taxon>
        <taxon>Luteolibacter</taxon>
    </lineage>
</organism>
<feature type="signal peptide" evidence="1">
    <location>
        <begin position="1"/>
        <end position="18"/>
    </location>
</feature>
<dbReference type="GO" id="GO:0006508">
    <property type="term" value="P:proteolysis"/>
    <property type="evidence" value="ECO:0007669"/>
    <property type="project" value="InterPro"/>
</dbReference>
<dbReference type="GO" id="GO:0016020">
    <property type="term" value="C:membrane"/>
    <property type="evidence" value="ECO:0007669"/>
    <property type="project" value="InterPro"/>
</dbReference>
<dbReference type="InterPro" id="IPR005074">
    <property type="entry name" value="Peptidase_C39"/>
</dbReference>
<dbReference type="KEGG" id="luo:HHL09_15630"/>
<dbReference type="EMBL" id="CP051774">
    <property type="protein sequence ID" value="QJE97159.1"/>
    <property type="molecule type" value="Genomic_DNA"/>
</dbReference>
<keyword evidence="1" id="KW-0732">Signal</keyword>
<dbReference type="RefSeq" id="WP_169455559.1">
    <property type="nucleotide sequence ID" value="NZ_CP051774.1"/>
</dbReference>
<evidence type="ECO:0000313" key="4">
    <source>
        <dbReference type="Proteomes" id="UP000501812"/>
    </source>
</evidence>
<feature type="domain" description="Peptidase C39" evidence="2">
    <location>
        <begin position="239"/>
        <end position="298"/>
    </location>
</feature>
<dbReference type="GO" id="GO:0008233">
    <property type="term" value="F:peptidase activity"/>
    <property type="evidence" value="ECO:0007669"/>
    <property type="project" value="InterPro"/>
</dbReference>
<protein>
    <recommendedName>
        <fullName evidence="2">Peptidase C39 domain-containing protein</fullName>
    </recommendedName>
</protein>
<evidence type="ECO:0000313" key="3">
    <source>
        <dbReference type="EMBL" id="QJE97159.1"/>
    </source>
</evidence>
<proteinExistence type="predicted"/>
<dbReference type="Pfam" id="PF03412">
    <property type="entry name" value="Peptidase_C39"/>
    <property type="match status" value="1"/>
</dbReference>
<dbReference type="GO" id="GO:0005524">
    <property type="term" value="F:ATP binding"/>
    <property type="evidence" value="ECO:0007669"/>
    <property type="project" value="InterPro"/>
</dbReference>
<dbReference type="Proteomes" id="UP000501812">
    <property type="component" value="Chromosome"/>
</dbReference>